<protein>
    <submittedName>
        <fullName evidence="4">Phage tail tape measure protein</fullName>
    </submittedName>
</protein>
<evidence type="ECO:0000259" key="2">
    <source>
        <dbReference type="Pfam" id="PF09718"/>
    </source>
</evidence>
<dbReference type="Pfam" id="PF09718">
    <property type="entry name" value="Tape_meas_lam_C"/>
    <property type="match status" value="1"/>
</dbReference>
<dbReference type="InterPro" id="IPR006431">
    <property type="entry name" value="Phage_tape_meas_C"/>
</dbReference>
<gene>
    <name evidence="4" type="ORF">DBB42_01755</name>
</gene>
<accession>A0A2R7US64</accession>
<dbReference type="Pfam" id="PF20155">
    <property type="entry name" value="TMP_3"/>
    <property type="match status" value="1"/>
</dbReference>
<feature type="coiled-coil region" evidence="1">
    <location>
        <begin position="772"/>
        <end position="806"/>
    </location>
</feature>
<dbReference type="RefSeq" id="WP_108479913.1">
    <property type="nucleotide sequence ID" value="NZ_QANO01000064.1"/>
</dbReference>
<organism evidence="4 5">
    <name type="scientific">Pseudomonas plecoglossicida</name>
    <dbReference type="NCBI Taxonomy" id="70775"/>
    <lineage>
        <taxon>Bacteria</taxon>
        <taxon>Pseudomonadati</taxon>
        <taxon>Pseudomonadota</taxon>
        <taxon>Gammaproteobacteria</taxon>
        <taxon>Pseudomonadales</taxon>
        <taxon>Pseudomonadaceae</taxon>
        <taxon>Pseudomonas</taxon>
    </lineage>
</organism>
<evidence type="ECO:0000259" key="3">
    <source>
        <dbReference type="Pfam" id="PF20155"/>
    </source>
</evidence>
<dbReference type="InterPro" id="IPR013491">
    <property type="entry name" value="Tape_meas_N"/>
</dbReference>
<name>A0A2R7US64_PSEDL</name>
<feature type="domain" description="Tape measure protein N-terminal" evidence="3">
    <location>
        <begin position="78"/>
        <end position="267"/>
    </location>
</feature>
<feature type="domain" description="Bacteriophage tail tape measure C-terminal" evidence="2">
    <location>
        <begin position="840"/>
        <end position="913"/>
    </location>
</feature>
<evidence type="ECO:0000313" key="4">
    <source>
        <dbReference type="EMBL" id="PTU53964.1"/>
    </source>
</evidence>
<dbReference type="NCBIfam" id="TIGR01541">
    <property type="entry name" value="tape_meas_lam_C"/>
    <property type="match status" value="1"/>
</dbReference>
<dbReference type="AlphaFoldDB" id="A0A2R7US64"/>
<dbReference type="EMBL" id="QANO01000064">
    <property type="protein sequence ID" value="PTU53964.1"/>
    <property type="molecule type" value="Genomic_DNA"/>
</dbReference>
<evidence type="ECO:0000313" key="5">
    <source>
        <dbReference type="Proteomes" id="UP000244874"/>
    </source>
</evidence>
<evidence type="ECO:0000256" key="1">
    <source>
        <dbReference type="SAM" id="Coils"/>
    </source>
</evidence>
<feature type="coiled-coil region" evidence="1">
    <location>
        <begin position="711"/>
        <end position="746"/>
    </location>
</feature>
<dbReference type="Proteomes" id="UP000244874">
    <property type="component" value="Unassembled WGS sequence"/>
</dbReference>
<reference evidence="4 5" key="1">
    <citation type="submission" date="2018-04" db="EMBL/GenBank/DDBJ databases">
        <authorList>
            <person name="Go L.Y."/>
            <person name="Mitchell J.A."/>
        </authorList>
    </citation>
    <scope>NUCLEOTIDE SEQUENCE [LARGE SCALE GENOMIC DNA]</scope>
    <source>
        <strain evidence="4 5">KCJK7865</strain>
    </source>
</reference>
<comment type="caution">
    <text evidence="4">The sequence shown here is derived from an EMBL/GenBank/DDBJ whole genome shotgun (WGS) entry which is preliminary data.</text>
</comment>
<sequence>MADQQVQGMLVQIEATTAQLRRELASADEVVARTSQSIDRNLAQVDSAFDSAGGAAQQAGVLIRGAFAAVAGAGVIGGIIKQVDAYGQMSDRMKAAAGSAGEYQAVQEHLLRTAQETYRPLAEAQELYIRTADAMRSLGYDTQQTLDITDSFSFLLVTNAASADKAGSALGAYSKALQTGKVEADGWVSIQEAMPTIVGAIASATGKSAEEIRKLGVEGKLSLETINTGLLRTVEANRKAAADMSTSVQDALVNIGNAVQAFLGGMEEQTGAVAGLSSVLIALADNVDLVAVAMGGVGVAALTNYVAKSGLAVKAALADRAARIAQAEAVVQAALADQRKAETATILAAREAAAARGTAVQTQMSIQLAQARQREAAATAAVATAQAGLRTVSAGILSVLGGPMGLALLAGTAAASFLLLSNNADQAGVSMEDLHKPVAQLREEFSKLNKDQREASLIKWQQEQVTATDKVKNAYGDLAQSIRSAVVTAPARDSGGQYNRQLAEYQGLVDRLNEARLAGEGLSPILQEVGNRLQLPAGTVQQWITQAGAVSDADQRSGLIAETLRVLTGVTEENTSATQANNAAKAGMSTAGQTYLETLQKQLAGLQDNGDATKAANRYIAENADLTETDRQAILSAASAIESQKKANKDATEGSKDRTKALKDEIKALDAIIDRALPEKKRLADLAEGMQGLRKAQAAGKITAAEMELGIKNLNTAYADTTIQKRAEEEKKLADIRRNSAEAYRKAMEVVLQTRQDAINADVAGVGMGDDQREEADRLNAVRQKYAEARRQLEEQQEDVSRRLSQDTYQQRLADLADYQAREMQMEVDGFEARLQAQRDYRNGAKRAWANIQADAANVAGATDDMLTTGFNTARDAVAEFAMTGKAKFRDFTTSVITDMARIASQQAASSLLGGLVGLGVSAVGSYFGGGSGNGMTPGSAGAISSNLGASQAGYGSTYFPQALGGAWSGGVQLFAKGGAFTNSVLSRPTAFGMANGGLGVAGEAGPEAIMPLARGSDGSLGVQVVGGNGGGSTVVQLSVPVSVNVEDRSSDGMELDSTALQQNLQQQMQGVAERAIAASWRAGGVSYRNSNGRR</sequence>
<keyword evidence="1" id="KW-0175">Coiled coil</keyword>
<proteinExistence type="predicted"/>
<dbReference type="NCBIfam" id="TIGR02675">
    <property type="entry name" value="tape_meas_nterm"/>
    <property type="match status" value="1"/>
</dbReference>